<gene>
    <name evidence="2" type="ORF">SDC9_142275</name>
</gene>
<reference evidence="2" key="1">
    <citation type="submission" date="2019-08" db="EMBL/GenBank/DDBJ databases">
        <authorList>
            <person name="Kucharzyk K."/>
            <person name="Murdoch R.W."/>
            <person name="Higgins S."/>
            <person name="Loffler F."/>
        </authorList>
    </citation>
    <scope>NUCLEOTIDE SEQUENCE</scope>
</reference>
<proteinExistence type="predicted"/>
<comment type="caution">
    <text evidence="2">The sequence shown here is derived from an EMBL/GenBank/DDBJ whole genome shotgun (WGS) entry which is preliminary data.</text>
</comment>
<dbReference type="AlphaFoldDB" id="A0A645E012"/>
<keyword evidence="1" id="KW-0812">Transmembrane</keyword>
<evidence type="ECO:0000256" key="1">
    <source>
        <dbReference type="SAM" id="Phobius"/>
    </source>
</evidence>
<accession>A0A645E012</accession>
<dbReference type="EMBL" id="VSSQ01041653">
    <property type="protein sequence ID" value="MPM95124.1"/>
    <property type="molecule type" value="Genomic_DNA"/>
</dbReference>
<evidence type="ECO:0000313" key="2">
    <source>
        <dbReference type="EMBL" id="MPM95124.1"/>
    </source>
</evidence>
<keyword evidence="1" id="KW-0472">Membrane</keyword>
<protein>
    <submittedName>
        <fullName evidence="2">Uncharacterized protein</fullName>
    </submittedName>
</protein>
<feature type="transmembrane region" description="Helical" evidence="1">
    <location>
        <begin position="39"/>
        <end position="59"/>
    </location>
</feature>
<sequence>MYFELANDNFFDYALVKNTKGPLGIGKHLTGTGKEPCEFLLGFRFFFFWLRFLLGFLFFKSCLDGLRDKRQLDNGDAVEMNPYR</sequence>
<organism evidence="2">
    <name type="scientific">bioreactor metagenome</name>
    <dbReference type="NCBI Taxonomy" id="1076179"/>
    <lineage>
        <taxon>unclassified sequences</taxon>
        <taxon>metagenomes</taxon>
        <taxon>ecological metagenomes</taxon>
    </lineage>
</organism>
<name>A0A645E012_9ZZZZ</name>
<keyword evidence="1" id="KW-1133">Transmembrane helix</keyword>